<name>A0ABS8L031_9HYPH</name>
<dbReference type="Gene3D" id="1.25.40.10">
    <property type="entry name" value="Tetratricopeptide repeat domain"/>
    <property type="match status" value="1"/>
</dbReference>
<accession>A0ABS8L031</accession>
<keyword evidence="2" id="KW-1185">Reference proteome</keyword>
<comment type="caution">
    <text evidence="1">The sequence shown here is derived from an EMBL/GenBank/DDBJ whole genome shotgun (WGS) entry which is preliminary data.</text>
</comment>
<dbReference type="Proteomes" id="UP001198862">
    <property type="component" value="Unassembled WGS sequence"/>
</dbReference>
<sequence>MATLSLSNAALAQVTDARRASYRAAFEETLRQPDNAEVLLKYAQAAAAAEDYEGAITAYERFLVIDADQPRVKFELGVLYYKLRSYDAARTYFDQARSSAKATKEIAERSSEFIRDIDRRWGPSRLTGEFVAGIRYSDNPASLPTGTLQSYGATVVPDPTFQRRSDFAFIGAASLSHRYDFGRQDSGTLETDFSFYTAKQFQVTAADVMLLDLGIGPRMELIDGPLSGVQLKPFVSGRYITVGNLPTYWAWGAGLEASVPVADKMRAGIVVLGQRRDFVDNAVVPFNSQNSGNNGTVAANLRAELTPSLEASLGGNYTRYIAMTGFQSYGEAGLGGSLTLRFEDPVGINGRKWTLAGNAALAFATYDQPDPFIQPGTVRSQTDVNLGLLLSVPLDDRLTLVGQTTYFQRSASINNYSFNSFSSLLGIGWRF</sequence>
<evidence type="ECO:0000313" key="2">
    <source>
        <dbReference type="Proteomes" id="UP001198862"/>
    </source>
</evidence>
<dbReference type="InterPro" id="IPR011990">
    <property type="entry name" value="TPR-like_helical_dom_sf"/>
</dbReference>
<organism evidence="1 2">
    <name type="scientific">Reyranella aquatilis</name>
    <dbReference type="NCBI Taxonomy" id="2035356"/>
    <lineage>
        <taxon>Bacteria</taxon>
        <taxon>Pseudomonadati</taxon>
        <taxon>Pseudomonadota</taxon>
        <taxon>Alphaproteobacteria</taxon>
        <taxon>Hyphomicrobiales</taxon>
        <taxon>Reyranellaceae</taxon>
        <taxon>Reyranella</taxon>
    </lineage>
</organism>
<reference evidence="1 2" key="1">
    <citation type="submission" date="2021-11" db="EMBL/GenBank/DDBJ databases">
        <authorList>
            <person name="Lee D.-H."/>
            <person name="Kim S.-B."/>
        </authorList>
    </citation>
    <scope>NUCLEOTIDE SEQUENCE [LARGE SCALE GENOMIC DNA]</scope>
    <source>
        <strain evidence="1 2">KCTC 52223</strain>
    </source>
</reference>
<proteinExistence type="predicted"/>
<dbReference type="EMBL" id="JAJISD010000010">
    <property type="protein sequence ID" value="MCC8431672.1"/>
    <property type="molecule type" value="Genomic_DNA"/>
</dbReference>
<dbReference type="SUPFAM" id="SSF48452">
    <property type="entry name" value="TPR-like"/>
    <property type="match status" value="1"/>
</dbReference>
<evidence type="ECO:0000313" key="1">
    <source>
        <dbReference type="EMBL" id="MCC8431672.1"/>
    </source>
</evidence>
<protein>
    <submittedName>
        <fullName evidence="1">Tetratricopeptide repeat protein</fullName>
    </submittedName>
</protein>
<gene>
    <name evidence="1" type="ORF">LJ725_22075</name>
</gene>